<evidence type="ECO:0000256" key="6">
    <source>
        <dbReference type="ARBA" id="ARBA00022692"/>
    </source>
</evidence>
<dbReference type="AlphaFoldDB" id="A0AAU9UNR9"/>
<comment type="pathway">
    <text evidence="2">Protein modification; protein glycosylation.</text>
</comment>
<evidence type="ECO:0000256" key="1">
    <source>
        <dbReference type="ARBA" id="ARBA00004477"/>
    </source>
</evidence>
<organism evidence="12 13">
    <name type="scientific">Euphydryas editha</name>
    <name type="common">Edith's checkerspot</name>
    <dbReference type="NCBI Taxonomy" id="104508"/>
    <lineage>
        <taxon>Eukaryota</taxon>
        <taxon>Metazoa</taxon>
        <taxon>Ecdysozoa</taxon>
        <taxon>Arthropoda</taxon>
        <taxon>Hexapoda</taxon>
        <taxon>Insecta</taxon>
        <taxon>Pterygota</taxon>
        <taxon>Neoptera</taxon>
        <taxon>Endopterygota</taxon>
        <taxon>Lepidoptera</taxon>
        <taxon>Glossata</taxon>
        <taxon>Ditrysia</taxon>
        <taxon>Papilionoidea</taxon>
        <taxon>Nymphalidae</taxon>
        <taxon>Nymphalinae</taxon>
        <taxon>Euphydryas</taxon>
    </lineage>
</organism>
<dbReference type="EMBL" id="CAKOGL010000022">
    <property type="protein sequence ID" value="CAH2099752.1"/>
    <property type="molecule type" value="Genomic_DNA"/>
</dbReference>
<keyword evidence="7" id="KW-0256">Endoplasmic reticulum</keyword>
<evidence type="ECO:0000256" key="3">
    <source>
        <dbReference type="ARBA" id="ARBA00011964"/>
    </source>
</evidence>
<gene>
    <name evidence="12" type="ORF">EEDITHA_LOCUS14692</name>
</gene>
<dbReference type="Pfam" id="PF05208">
    <property type="entry name" value="ALG3"/>
    <property type="match status" value="1"/>
</dbReference>
<evidence type="ECO:0000256" key="8">
    <source>
        <dbReference type="ARBA" id="ARBA00022989"/>
    </source>
</evidence>
<dbReference type="EC" id="2.4.1.258" evidence="3"/>
<sequence length="138" mass="15808">MGSRSKIQDIKHELHKFLSWNYLTGLVVNPAQLPFVAYLIILSELILNVLIVEKVPYTEIDWKAYMQECEGFLNGTLDYSKLRGDTGPFLILALIEFCWNTYPSTNVTSAMLHICHISILYGVYKKMSTELKMASKVQ</sequence>
<evidence type="ECO:0000313" key="12">
    <source>
        <dbReference type="EMBL" id="CAH2099752.1"/>
    </source>
</evidence>
<evidence type="ECO:0000256" key="10">
    <source>
        <dbReference type="ARBA" id="ARBA00049506"/>
    </source>
</evidence>
<evidence type="ECO:0000256" key="7">
    <source>
        <dbReference type="ARBA" id="ARBA00022824"/>
    </source>
</evidence>
<feature type="transmembrane region" description="Helical" evidence="11">
    <location>
        <begin position="107"/>
        <end position="124"/>
    </location>
</feature>
<dbReference type="InterPro" id="IPR007873">
    <property type="entry name" value="Glycosyltransferase_ALG3"/>
</dbReference>
<keyword evidence="9 11" id="KW-0472">Membrane</keyword>
<evidence type="ECO:0000256" key="5">
    <source>
        <dbReference type="ARBA" id="ARBA00022679"/>
    </source>
</evidence>
<keyword evidence="13" id="KW-1185">Reference proteome</keyword>
<evidence type="ECO:0000256" key="9">
    <source>
        <dbReference type="ARBA" id="ARBA00023136"/>
    </source>
</evidence>
<keyword evidence="4" id="KW-0328">Glycosyltransferase</keyword>
<accession>A0AAU9UNR9</accession>
<dbReference type="Proteomes" id="UP001153954">
    <property type="component" value="Unassembled WGS sequence"/>
</dbReference>
<dbReference type="PANTHER" id="PTHR12646:SF0">
    <property type="entry name" value="DOL-P-MAN:MAN(5)GLCNAC(2)-PP-DOL ALPHA-1,3-MANNOSYLTRANSFERASE"/>
    <property type="match status" value="1"/>
</dbReference>
<protein>
    <recommendedName>
        <fullName evidence="3">dolichyl-P-Man:Man5GlcNAc2-PP-dolichol alpha-1,3-mannosyltransferase</fullName>
        <ecNumber evidence="3">2.4.1.258</ecNumber>
    </recommendedName>
</protein>
<evidence type="ECO:0000256" key="2">
    <source>
        <dbReference type="ARBA" id="ARBA00004922"/>
    </source>
</evidence>
<evidence type="ECO:0000256" key="11">
    <source>
        <dbReference type="SAM" id="Phobius"/>
    </source>
</evidence>
<comment type="caution">
    <text evidence="12">The sequence shown here is derived from an EMBL/GenBank/DDBJ whole genome shotgun (WGS) entry which is preliminary data.</text>
</comment>
<comment type="subcellular location">
    <subcellularLocation>
        <location evidence="1">Endoplasmic reticulum membrane</location>
        <topology evidence="1">Multi-pass membrane protein</topology>
    </subcellularLocation>
</comment>
<keyword evidence="6 11" id="KW-0812">Transmembrane</keyword>
<keyword evidence="8 11" id="KW-1133">Transmembrane helix</keyword>
<dbReference type="PANTHER" id="PTHR12646">
    <property type="entry name" value="NOT56 - RELATED"/>
    <property type="match status" value="1"/>
</dbReference>
<keyword evidence="5" id="KW-0808">Transferase</keyword>
<dbReference type="GO" id="GO:0052925">
    <property type="term" value="F:dol-P-Man:Man(5)GlcNAc(2)-PP-Dol alpha-1,3-mannosyltransferase activity"/>
    <property type="evidence" value="ECO:0007669"/>
    <property type="project" value="UniProtKB-EC"/>
</dbReference>
<proteinExistence type="predicted"/>
<dbReference type="GO" id="GO:0005789">
    <property type="term" value="C:endoplasmic reticulum membrane"/>
    <property type="evidence" value="ECO:0007669"/>
    <property type="project" value="UniProtKB-SubCell"/>
</dbReference>
<feature type="transmembrane region" description="Helical" evidence="11">
    <location>
        <begin position="20"/>
        <end position="41"/>
    </location>
</feature>
<reference evidence="12" key="1">
    <citation type="submission" date="2022-03" db="EMBL/GenBank/DDBJ databases">
        <authorList>
            <person name="Tunstrom K."/>
        </authorList>
    </citation>
    <scope>NUCLEOTIDE SEQUENCE</scope>
</reference>
<evidence type="ECO:0000313" key="13">
    <source>
        <dbReference type="Proteomes" id="UP001153954"/>
    </source>
</evidence>
<comment type="catalytic activity">
    <reaction evidence="10">
        <text>an alpha-D-Man-(1-&gt;2)-alpha-D-Man-(1-&gt;2)-alpha-D-Man-(1-&gt;3)-[alpha-D-Man-(1-&gt;6)]-beta-D-Man-(1-&gt;4)-beta-D-GlcNAc-(1-&gt;4)-alpha-D-GlcNAc-diphospho-di-trans,poly-cis-dolichol + a di-trans,poly-cis-dolichyl beta-D-mannosyl phosphate = an alpha-D-Man-(1-&gt;2)-alpha-D-Man-(1-&gt;2)-alpha-D-Man-(1-&gt;3)-[alpha-D-Man-(1-&gt;3)-alpha-D-Man-(1-&gt;6)]-beta-D-Man-(1-&gt;4)-beta-D-GlcNAc-(1-&gt;4)-alpha-D-GlcNAc-diphospho-di-trans,poly-cis-dolichol + a di-trans,poly-cis-dolichyl phosphate + H(+)</text>
        <dbReference type="Rhea" id="RHEA:29527"/>
        <dbReference type="Rhea" id="RHEA-COMP:19498"/>
        <dbReference type="Rhea" id="RHEA-COMP:19501"/>
        <dbReference type="Rhea" id="RHEA-COMP:19516"/>
        <dbReference type="Rhea" id="RHEA-COMP:19517"/>
        <dbReference type="ChEBI" id="CHEBI:15378"/>
        <dbReference type="ChEBI" id="CHEBI:57683"/>
        <dbReference type="ChEBI" id="CHEBI:58211"/>
        <dbReference type="ChEBI" id="CHEBI:132515"/>
        <dbReference type="ChEBI" id="CHEBI:132516"/>
        <dbReference type="EC" id="2.4.1.258"/>
    </reaction>
    <physiologicalReaction direction="left-to-right" evidence="10">
        <dbReference type="Rhea" id="RHEA:29528"/>
    </physiologicalReaction>
</comment>
<evidence type="ECO:0000256" key="4">
    <source>
        <dbReference type="ARBA" id="ARBA00022676"/>
    </source>
</evidence>
<name>A0AAU9UNR9_EUPED</name>